<feature type="chain" id="PRO_5001797645" description="Haem-binding uptake Tiki superfamily ChaN domain-containing protein" evidence="1">
    <location>
        <begin position="20"/>
        <end position="270"/>
    </location>
</feature>
<dbReference type="SUPFAM" id="SSF159501">
    <property type="entry name" value="EreA/ChaN-like"/>
    <property type="match status" value="1"/>
</dbReference>
<evidence type="ECO:0000313" key="3">
    <source>
        <dbReference type="EMBL" id="KFE36734.1"/>
    </source>
</evidence>
<feature type="domain" description="Haem-binding uptake Tiki superfamily ChaN" evidence="2">
    <location>
        <begin position="32"/>
        <end position="223"/>
    </location>
</feature>
<proteinExistence type="predicted"/>
<dbReference type="eggNOG" id="COG3016">
    <property type="taxonomic scope" value="Bacteria"/>
</dbReference>
<accession>A0A085U187</accession>
<comment type="caution">
    <text evidence="3">The sequence shown here is derived from an EMBL/GenBank/DDBJ whole genome shotgun (WGS) entry which is preliminary data.</text>
</comment>
<dbReference type="AlphaFoldDB" id="A0A085U187"/>
<gene>
    <name evidence="3" type="ORF">DW2_01210</name>
</gene>
<reference evidence="4" key="1">
    <citation type="submission" date="2013-04" db="EMBL/GenBank/DDBJ databases">
        <title>Thioclava sp. 13D2W-2 Genome Sequencing.</title>
        <authorList>
            <person name="Lai Q."/>
            <person name="Li G."/>
            <person name="Shao Z."/>
        </authorList>
    </citation>
    <scope>NUCLEOTIDE SEQUENCE [LARGE SCALE GENOMIC DNA]</scope>
    <source>
        <strain evidence="4">13D2W-2</strain>
    </source>
</reference>
<dbReference type="STRING" id="1317124.DW2_01210"/>
<dbReference type="CDD" id="cd14727">
    <property type="entry name" value="ChanN-like"/>
    <property type="match status" value="1"/>
</dbReference>
<dbReference type="Gene3D" id="3.40.50.11550">
    <property type="match status" value="1"/>
</dbReference>
<protein>
    <recommendedName>
        <fullName evidence="2">Haem-binding uptake Tiki superfamily ChaN domain-containing protein</fullName>
    </recommendedName>
</protein>
<name>A0A085U187_9RHOB</name>
<sequence length="270" mass="29046">MKRLLTALIALCFALPAFAEEVTPDALDHLSGDIVVLGEVHDNPQHHLNQARAIRALSPKAVVFEMLSPEQAARVTPALLQDEAALDAALGWEAAGWPDFRIYYPIFQALGGARIYGAAQPRETVRAAMTTPLPELFGKDAARFGLDRPYPDPLQKRLEQEAQADHCNALPPELLPGMVAAQRFRDAAFARVALEAYRDTGGPVAVITGSGHARTDLAVPAMLHEADPGLRVLSLGQIEGETGSDPGAQPFDLWIVSPPTPRPDPCAAFK</sequence>
<dbReference type="OrthoDB" id="9795827at2"/>
<dbReference type="RefSeq" id="WP_038142696.1">
    <property type="nucleotide sequence ID" value="NZ_AQRC01000001.1"/>
</dbReference>
<feature type="signal peptide" evidence="1">
    <location>
        <begin position="1"/>
        <end position="19"/>
    </location>
</feature>
<organism evidence="3 4">
    <name type="scientific">Thioclava atlantica</name>
    <dbReference type="NCBI Taxonomy" id="1317124"/>
    <lineage>
        <taxon>Bacteria</taxon>
        <taxon>Pseudomonadati</taxon>
        <taxon>Pseudomonadota</taxon>
        <taxon>Alphaproteobacteria</taxon>
        <taxon>Rhodobacterales</taxon>
        <taxon>Paracoccaceae</taxon>
        <taxon>Thioclava</taxon>
    </lineage>
</organism>
<keyword evidence="4" id="KW-1185">Reference proteome</keyword>
<dbReference type="Pfam" id="PF04187">
    <property type="entry name" value="Cofac_haem_bdg"/>
    <property type="match status" value="1"/>
</dbReference>
<evidence type="ECO:0000256" key="1">
    <source>
        <dbReference type="SAM" id="SignalP"/>
    </source>
</evidence>
<evidence type="ECO:0000313" key="4">
    <source>
        <dbReference type="Proteomes" id="UP000028607"/>
    </source>
</evidence>
<dbReference type="EMBL" id="AQRC01000001">
    <property type="protein sequence ID" value="KFE36734.1"/>
    <property type="molecule type" value="Genomic_DNA"/>
</dbReference>
<reference evidence="3 4" key="2">
    <citation type="journal article" date="2015" name="Antonie Van Leeuwenhoek">
        <title>Thioclava indica sp. nov., isolated from surface seawater of the Indian Ocean.</title>
        <authorList>
            <person name="Liu Y."/>
            <person name="Lai Q."/>
            <person name="Du J."/>
            <person name="Xu H."/>
            <person name="Jiang L."/>
            <person name="Shao Z."/>
        </authorList>
    </citation>
    <scope>NUCLEOTIDE SEQUENCE [LARGE SCALE GENOMIC DNA]</scope>
    <source>
        <strain evidence="3 4">13D2W-2</strain>
    </source>
</reference>
<dbReference type="Gene3D" id="1.10.8.760">
    <property type="entry name" value="Haem-binding uptake, Tiki superfamily, ChaN, domain 2"/>
    <property type="match status" value="1"/>
</dbReference>
<keyword evidence="1" id="KW-0732">Signal</keyword>
<dbReference type="InterPro" id="IPR007314">
    <property type="entry name" value="Cofac_haem-bd_dom"/>
</dbReference>
<evidence type="ECO:0000259" key="2">
    <source>
        <dbReference type="Pfam" id="PF04187"/>
    </source>
</evidence>
<dbReference type="PATRIC" id="fig|1317124.6.peg.238"/>
<dbReference type="Proteomes" id="UP000028607">
    <property type="component" value="Unassembled WGS sequence"/>
</dbReference>